<evidence type="ECO:0000313" key="3">
    <source>
        <dbReference type="Proteomes" id="UP000653493"/>
    </source>
</evidence>
<dbReference type="EMBL" id="BMSL01000001">
    <property type="protein sequence ID" value="GGS18332.1"/>
    <property type="molecule type" value="Genomic_DNA"/>
</dbReference>
<comment type="caution">
    <text evidence="2">The sequence shown here is derived from an EMBL/GenBank/DDBJ whole genome shotgun (WGS) entry which is preliminary data.</text>
</comment>
<feature type="compositionally biased region" description="Low complexity" evidence="1">
    <location>
        <begin position="71"/>
        <end position="86"/>
    </location>
</feature>
<keyword evidence="3" id="KW-1185">Reference proteome</keyword>
<dbReference type="AlphaFoldDB" id="A0A918G3Y5"/>
<dbReference type="InterPro" id="IPR042281">
    <property type="entry name" value="GpdQ_beta-strand"/>
</dbReference>
<accession>A0A918G3Y5</accession>
<dbReference type="PANTHER" id="PTHR43143">
    <property type="entry name" value="METALLOPHOSPHOESTERASE, CALCINEURIN SUPERFAMILY"/>
    <property type="match status" value="1"/>
</dbReference>
<dbReference type="PANTHER" id="PTHR43143:SF1">
    <property type="entry name" value="SERINE_THREONINE-PROTEIN PHOSPHATASE CPPED1"/>
    <property type="match status" value="1"/>
</dbReference>
<dbReference type="SUPFAM" id="SSF56300">
    <property type="entry name" value="Metallo-dependent phosphatases"/>
    <property type="match status" value="1"/>
</dbReference>
<evidence type="ECO:0000313" key="2">
    <source>
        <dbReference type="EMBL" id="GGS18332.1"/>
    </source>
</evidence>
<dbReference type="InterPro" id="IPR022506">
    <property type="entry name" value="Metallophosphoesterase_PPA1498"/>
</dbReference>
<dbReference type="InterPro" id="IPR029052">
    <property type="entry name" value="Metallo-depent_PP-like"/>
</dbReference>
<name>A0A918G3Y5_STRGD</name>
<organism evidence="2 3">
    <name type="scientific">Streptomyces griseoviridis</name>
    <dbReference type="NCBI Taxonomy" id="45398"/>
    <lineage>
        <taxon>Bacteria</taxon>
        <taxon>Bacillati</taxon>
        <taxon>Actinomycetota</taxon>
        <taxon>Actinomycetes</taxon>
        <taxon>Kitasatosporales</taxon>
        <taxon>Streptomycetaceae</taxon>
        <taxon>Streptomyces</taxon>
    </lineage>
</organism>
<feature type="region of interest" description="Disordered" evidence="1">
    <location>
        <begin position="1"/>
        <end position="32"/>
    </location>
</feature>
<dbReference type="NCBIfam" id="TIGR03767">
    <property type="entry name" value="P_acnes_RR"/>
    <property type="match status" value="1"/>
</dbReference>
<dbReference type="Gene3D" id="3.30.750.180">
    <property type="entry name" value="GpdQ, beta-strand dimerisation domain"/>
    <property type="match status" value="1"/>
</dbReference>
<proteinExistence type="predicted"/>
<dbReference type="Proteomes" id="UP000653493">
    <property type="component" value="Unassembled WGS sequence"/>
</dbReference>
<evidence type="ECO:0000256" key="1">
    <source>
        <dbReference type="SAM" id="MobiDB-lite"/>
    </source>
</evidence>
<dbReference type="InterPro" id="IPR006311">
    <property type="entry name" value="TAT_signal"/>
</dbReference>
<gene>
    <name evidence="2" type="ORF">GCM10010238_03060</name>
</gene>
<feature type="region of interest" description="Disordered" evidence="1">
    <location>
        <begin position="71"/>
        <end position="104"/>
    </location>
</feature>
<sequence length="604" mass="64453">MRPSADTADAFAPGEKRMPRTRSRTGQTPGVHRRSVLAAATAVAVAGGTGYALRPDEAGAATDAAATERAASLASSRPAPAAPLAPCTRGTTLDSLATPRGTAGYRRLADGPGWRRVVRTALAPARAGRAGRRTALAAFVQLTDLHLIDTQHPLRLEYLRATDAHAWRPQEALTVQGAIAMVERINALRGAPVTGSPLHFAMTTGDNTDNNSRTELEWFLTVMSGGRVTPNSGDPRHYEGVQNSGLTQYWQPDAAVRDADKRLGFPHLDGFLAAATREARSPGLDLPWYSTVGNHDAMPLGCFAGHGDSYLTELAVGGRKLMELSAAEAKALQTALRAADDPEGARYREFLKAHTRAMRPVTPDEKRAPFTPADYLKAHLDPAHLGPGPAGHGYSAANADAGTQYYGFRVSDDVIGISLDTTDPGGHYQGSIGAAQLRWLERTLTRNADSWAVLFSHHTSTSMDNTRPDPARPDDTRHTGADLLALLGRHRNVLAWVNGHVHRNVITPHTGADGGSFWEISTASHVDHPQLARIIELTDNKDGTLSLFTTLVESAAPARTDFTDLSQTGLAALYRELSLNAPGASTVLGGGPADRNTELLLRKG</sequence>
<reference evidence="2" key="2">
    <citation type="submission" date="2020-09" db="EMBL/GenBank/DDBJ databases">
        <authorList>
            <person name="Sun Q."/>
            <person name="Ohkuma M."/>
        </authorList>
    </citation>
    <scope>NUCLEOTIDE SEQUENCE</scope>
    <source>
        <strain evidence="2">JCM 4234</strain>
    </source>
</reference>
<reference evidence="2" key="1">
    <citation type="journal article" date="2014" name="Int. J. Syst. Evol. Microbiol.">
        <title>Complete genome sequence of Corynebacterium casei LMG S-19264T (=DSM 44701T), isolated from a smear-ripened cheese.</title>
        <authorList>
            <consortium name="US DOE Joint Genome Institute (JGI-PGF)"/>
            <person name="Walter F."/>
            <person name="Albersmeier A."/>
            <person name="Kalinowski J."/>
            <person name="Ruckert C."/>
        </authorList>
    </citation>
    <scope>NUCLEOTIDE SEQUENCE</scope>
    <source>
        <strain evidence="2">JCM 4234</strain>
    </source>
</reference>
<protein>
    <submittedName>
        <fullName evidence="2">Metallophosphoesterase</fullName>
    </submittedName>
</protein>
<dbReference type="InterPro" id="IPR051918">
    <property type="entry name" value="STPP_CPPED1"/>
</dbReference>
<dbReference type="PROSITE" id="PS51318">
    <property type="entry name" value="TAT"/>
    <property type="match status" value="1"/>
</dbReference>